<dbReference type="InterPro" id="IPR016208">
    <property type="entry name" value="Ald_Oxase/xanthine_DH-like"/>
</dbReference>
<dbReference type="Pfam" id="PF20256">
    <property type="entry name" value="MoCoBD_2"/>
    <property type="match status" value="2"/>
</dbReference>
<keyword evidence="1" id="KW-0500">Molybdenum</keyword>
<dbReference type="AlphaFoldDB" id="A0A4R5FHM1"/>
<dbReference type="Gene3D" id="3.30.365.10">
    <property type="entry name" value="Aldehyde oxidase/xanthine dehydrogenase, molybdopterin binding domain"/>
    <property type="match status" value="3"/>
</dbReference>
<dbReference type="PANTHER" id="PTHR11908">
    <property type="entry name" value="XANTHINE DEHYDROGENASE"/>
    <property type="match status" value="1"/>
</dbReference>
<keyword evidence="5" id="KW-1185">Reference proteome</keyword>
<organism evidence="4 5">
    <name type="scientific">Nonomuraea mesophila</name>
    <dbReference type="NCBI Taxonomy" id="2530382"/>
    <lineage>
        <taxon>Bacteria</taxon>
        <taxon>Bacillati</taxon>
        <taxon>Actinomycetota</taxon>
        <taxon>Actinomycetes</taxon>
        <taxon>Streptosporangiales</taxon>
        <taxon>Streptosporangiaceae</taxon>
        <taxon>Nonomuraea</taxon>
    </lineage>
</organism>
<dbReference type="GO" id="GO:0005506">
    <property type="term" value="F:iron ion binding"/>
    <property type="evidence" value="ECO:0007669"/>
    <property type="project" value="InterPro"/>
</dbReference>
<dbReference type="GO" id="GO:0043565">
    <property type="term" value="F:sequence-specific DNA binding"/>
    <property type="evidence" value="ECO:0007669"/>
    <property type="project" value="InterPro"/>
</dbReference>
<dbReference type="Proteomes" id="UP000295136">
    <property type="component" value="Unassembled WGS sequence"/>
</dbReference>
<dbReference type="RefSeq" id="WP_132631594.1">
    <property type="nucleotide sequence ID" value="NZ_SMLD01000044.1"/>
</dbReference>
<dbReference type="Pfam" id="PF01315">
    <property type="entry name" value="Ald_Xan_dh_C"/>
    <property type="match status" value="1"/>
</dbReference>
<gene>
    <name evidence="4" type="ORF">E1295_18635</name>
</gene>
<keyword evidence="2" id="KW-0560">Oxidoreductase</keyword>
<evidence type="ECO:0000259" key="3">
    <source>
        <dbReference type="PROSITE" id="PS01124"/>
    </source>
</evidence>
<evidence type="ECO:0000256" key="1">
    <source>
        <dbReference type="ARBA" id="ARBA00022505"/>
    </source>
</evidence>
<dbReference type="PROSITE" id="PS01124">
    <property type="entry name" value="HTH_ARAC_FAMILY_2"/>
    <property type="match status" value="1"/>
</dbReference>
<dbReference type="GO" id="GO:0003700">
    <property type="term" value="F:DNA-binding transcription factor activity"/>
    <property type="evidence" value="ECO:0007669"/>
    <property type="project" value="InterPro"/>
</dbReference>
<dbReference type="SUPFAM" id="SSF56003">
    <property type="entry name" value="Molybdenum cofactor-binding domain"/>
    <property type="match status" value="1"/>
</dbReference>
<dbReference type="Pfam" id="PF02738">
    <property type="entry name" value="MoCoBD_1"/>
    <property type="match status" value="1"/>
</dbReference>
<protein>
    <submittedName>
        <fullName evidence="4">Xanthine dehydrogenase family protein molybdopterin-binding subunit</fullName>
    </submittedName>
</protein>
<dbReference type="InterPro" id="IPR036856">
    <property type="entry name" value="Ald_Oxase/Xan_DH_a/b_sf"/>
</dbReference>
<dbReference type="PANTHER" id="PTHR11908:SF132">
    <property type="entry name" value="ALDEHYDE OXIDASE 1-RELATED"/>
    <property type="match status" value="1"/>
</dbReference>
<feature type="domain" description="HTH araC/xylS-type" evidence="3">
    <location>
        <begin position="415"/>
        <end position="475"/>
    </location>
</feature>
<dbReference type="InterPro" id="IPR046867">
    <property type="entry name" value="AldOxase/xan_DH_MoCoBD2"/>
</dbReference>
<reference evidence="4 5" key="1">
    <citation type="submission" date="2019-03" db="EMBL/GenBank/DDBJ databases">
        <title>Draft genome sequences of novel Actinobacteria.</title>
        <authorList>
            <person name="Sahin N."/>
            <person name="Ay H."/>
            <person name="Saygin H."/>
        </authorList>
    </citation>
    <scope>NUCLEOTIDE SEQUENCE [LARGE SCALE GENOMIC DNA]</scope>
    <source>
        <strain evidence="4 5">6K102</strain>
    </source>
</reference>
<evidence type="ECO:0000313" key="5">
    <source>
        <dbReference type="Proteomes" id="UP000295136"/>
    </source>
</evidence>
<dbReference type="SMART" id="SM01008">
    <property type="entry name" value="Ald_Xan_dh_C"/>
    <property type="match status" value="1"/>
</dbReference>
<sequence>MNRVEGRVKVTGLATYAAEYPIESVAYAYPVQSLVAKGRVVRVHDAEAREMPGVLAVLSCADPPRLAEDADPELALFQSGDVAYRGQIVAAVVADTYENARAAAAAVRVEYDPDDHDVALRTGHPGFYRPDVVNPNYPSDTVKGDVEAGLAGAAASVDVTYSTPVLHNNPMEPHAAMAVWDPEGRLLVYDSTQGASPDRDTIARTLGLPREDVRVVSRHVGGGFGSKGSTRPHAVLAALAARAAGRPVKIALTRQQMFDVTGYRTPTIQRLRLGADAGGRLTAVEHLAYEQTSTLVEFAEQTATPARVMYATPALRTAHRLVRLDVATPSWMRAPGECPGMYALESAMDELACALGMDPVELRIVNDADAEPESGLPFSSRNLVLCLREGARRFGWRHRDPEPGVRREGEWLVGTGVAASTYPARRRPAQAFAFLRDDDYVVQVAAADIGTGARTALTRIAAETLGVAPDRVRLELGDSDLPDAPVAGGSMGTSSWGSAVVRACEELMEDGKEGRADTTDEVKGDAKLARHAFGAQFAEVRVSSVTGEIRVPRLLGVFAAGRIVDAKLARSQFIGGMTMGLGMALMEETLTDEEFGGFLRRDLAQYHVPACADVPHVEAVWLDEQDGELNPMGSKGIGEIGIVGTAAAIGNAVHHATGRRVRDLPITPGSILSTF</sequence>
<accession>A0A4R5FHM1</accession>
<dbReference type="Gene3D" id="3.90.1170.50">
    <property type="entry name" value="Aldehyde oxidase/xanthine dehydrogenase, a/b hammerhead"/>
    <property type="match status" value="1"/>
</dbReference>
<dbReference type="InterPro" id="IPR008274">
    <property type="entry name" value="AldOxase/xan_DH_MoCoBD1"/>
</dbReference>
<dbReference type="EMBL" id="SMLD01000044">
    <property type="protein sequence ID" value="TDE51223.1"/>
    <property type="molecule type" value="Genomic_DNA"/>
</dbReference>
<dbReference type="SUPFAM" id="SSF54665">
    <property type="entry name" value="CO dehydrogenase molybdoprotein N-domain-like"/>
    <property type="match status" value="1"/>
</dbReference>
<dbReference type="InterPro" id="IPR037165">
    <property type="entry name" value="AldOxase/xan_DH_Mopterin-bd_sf"/>
</dbReference>
<proteinExistence type="predicted"/>
<comment type="caution">
    <text evidence="4">The sequence shown here is derived from an EMBL/GenBank/DDBJ whole genome shotgun (WGS) entry which is preliminary data.</text>
</comment>
<evidence type="ECO:0000256" key="2">
    <source>
        <dbReference type="ARBA" id="ARBA00023002"/>
    </source>
</evidence>
<name>A0A4R5FHM1_9ACTN</name>
<dbReference type="InterPro" id="IPR018060">
    <property type="entry name" value="HTH_AraC"/>
</dbReference>
<dbReference type="GO" id="GO:0016491">
    <property type="term" value="F:oxidoreductase activity"/>
    <property type="evidence" value="ECO:0007669"/>
    <property type="project" value="UniProtKB-KW"/>
</dbReference>
<evidence type="ECO:0000313" key="4">
    <source>
        <dbReference type="EMBL" id="TDE51223.1"/>
    </source>
</evidence>
<dbReference type="InterPro" id="IPR000674">
    <property type="entry name" value="Ald_Oxase/Xan_DH_a/b"/>
</dbReference>